<evidence type="ECO:0000256" key="4">
    <source>
        <dbReference type="PROSITE-ProRule" id="PRU00433"/>
    </source>
</evidence>
<evidence type="ECO:0000259" key="5">
    <source>
        <dbReference type="PROSITE" id="PS51007"/>
    </source>
</evidence>
<keyword evidence="3 4" id="KW-0408">Iron</keyword>
<dbReference type="SUPFAM" id="SSF46626">
    <property type="entry name" value="Cytochrome c"/>
    <property type="match status" value="1"/>
</dbReference>
<gene>
    <name evidence="6" type="ORF">LV89_01164</name>
</gene>
<keyword evidence="7" id="KW-1185">Reference proteome</keyword>
<dbReference type="EMBL" id="QGGO01000005">
    <property type="protein sequence ID" value="PWK27757.1"/>
    <property type="molecule type" value="Genomic_DNA"/>
</dbReference>
<sequence>MSDAEASEYTMKYIITLSLLTLFLSSAMMQKNTVSKSKSANFQADSGKIIYETYCLPCHQEDGSGVPNMNPPLVNTDWVLGDSLRLINVILKGLKDAEVNGDSFSNEMPSHDFLTDKEVAEVLTYVRKSFGNKAGAIHPEDVKKQRAKK</sequence>
<keyword evidence="2 4" id="KW-0479">Metal-binding</keyword>
<dbReference type="PROSITE" id="PS51007">
    <property type="entry name" value="CYTC"/>
    <property type="match status" value="1"/>
</dbReference>
<dbReference type="Pfam" id="PF00034">
    <property type="entry name" value="Cytochrom_C"/>
    <property type="match status" value="1"/>
</dbReference>
<dbReference type="InterPro" id="IPR009056">
    <property type="entry name" value="Cyt_c-like_dom"/>
</dbReference>
<dbReference type="Proteomes" id="UP000245489">
    <property type="component" value="Unassembled WGS sequence"/>
</dbReference>
<dbReference type="GO" id="GO:0046872">
    <property type="term" value="F:metal ion binding"/>
    <property type="evidence" value="ECO:0007669"/>
    <property type="project" value="UniProtKB-KW"/>
</dbReference>
<dbReference type="GO" id="GO:0009055">
    <property type="term" value="F:electron transfer activity"/>
    <property type="evidence" value="ECO:0007669"/>
    <property type="project" value="InterPro"/>
</dbReference>
<evidence type="ECO:0000256" key="2">
    <source>
        <dbReference type="ARBA" id="ARBA00022723"/>
    </source>
</evidence>
<dbReference type="AlphaFoldDB" id="A0A316EGB2"/>
<reference evidence="6 7" key="1">
    <citation type="submission" date="2018-05" db="EMBL/GenBank/DDBJ databases">
        <title>Genomic Encyclopedia of Archaeal and Bacterial Type Strains, Phase II (KMG-II): from individual species to whole genera.</title>
        <authorList>
            <person name="Goeker M."/>
        </authorList>
    </citation>
    <scope>NUCLEOTIDE SEQUENCE [LARGE SCALE GENOMIC DNA]</scope>
    <source>
        <strain evidence="6 7">DSM 22214</strain>
    </source>
</reference>
<proteinExistence type="predicted"/>
<dbReference type="InterPro" id="IPR051459">
    <property type="entry name" value="Cytochrome_c-type_DH"/>
</dbReference>
<name>A0A316EGB2_9BACT</name>
<evidence type="ECO:0000256" key="1">
    <source>
        <dbReference type="ARBA" id="ARBA00022617"/>
    </source>
</evidence>
<dbReference type="PANTHER" id="PTHR35008">
    <property type="entry name" value="BLL4482 PROTEIN-RELATED"/>
    <property type="match status" value="1"/>
</dbReference>
<evidence type="ECO:0000313" key="7">
    <source>
        <dbReference type="Proteomes" id="UP000245489"/>
    </source>
</evidence>
<comment type="caution">
    <text evidence="6">The sequence shown here is derived from an EMBL/GenBank/DDBJ whole genome shotgun (WGS) entry which is preliminary data.</text>
</comment>
<organism evidence="6 7">
    <name type="scientific">Arcicella aurantiaca</name>
    <dbReference type="NCBI Taxonomy" id="591202"/>
    <lineage>
        <taxon>Bacteria</taxon>
        <taxon>Pseudomonadati</taxon>
        <taxon>Bacteroidota</taxon>
        <taxon>Cytophagia</taxon>
        <taxon>Cytophagales</taxon>
        <taxon>Flectobacillaceae</taxon>
        <taxon>Arcicella</taxon>
    </lineage>
</organism>
<dbReference type="Gene3D" id="1.10.760.10">
    <property type="entry name" value="Cytochrome c-like domain"/>
    <property type="match status" value="1"/>
</dbReference>
<feature type="domain" description="Cytochrome c" evidence="5">
    <location>
        <begin position="42"/>
        <end position="130"/>
    </location>
</feature>
<evidence type="ECO:0000256" key="3">
    <source>
        <dbReference type="ARBA" id="ARBA00023004"/>
    </source>
</evidence>
<keyword evidence="1 4" id="KW-0349">Heme</keyword>
<evidence type="ECO:0000313" key="6">
    <source>
        <dbReference type="EMBL" id="PWK27757.1"/>
    </source>
</evidence>
<accession>A0A316EGB2</accession>
<protein>
    <submittedName>
        <fullName evidence="6">Cbb3-type cytochrome c oxidase subunit III</fullName>
    </submittedName>
</protein>
<dbReference type="PANTHER" id="PTHR35008:SF8">
    <property type="entry name" value="ALCOHOL DEHYDROGENASE CYTOCHROME C SUBUNIT"/>
    <property type="match status" value="1"/>
</dbReference>
<dbReference type="InterPro" id="IPR036909">
    <property type="entry name" value="Cyt_c-like_dom_sf"/>
</dbReference>
<dbReference type="GO" id="GO:0020037">
    <property type="term" value="F:heme binding"/>
    <property type="evidence" value="ECO:0007669"/>
    <property type="project" value="InterPro"/>
</dbReference>